<protein>
    <submittedName>
        <fullName evidence="1">Uncharacterized protein</fullName>
    </submittedName>
</protein>
<reference evidence="1" key="1">
    <citation type="journal article" date="2023" name="G3 (Bethesda)">
        <title>Whole genome assembly and annotation of the endangered Caribbean coral Acropora cervicornis.</title>
        <authorList>
            <person name="Selwyn J.D."/>
            <person name="Vollmer S.V."/>
        </authorList>
    </citation>
    <scope>NUCLEOTIDE SEQUENCE</scope>
    <source>
        <strain evidence="1">K2</strain>
    </source>
</reference>
<comment type="caution">
    <text evidence="1">The sequence shown here is derived from an EMBL/GenBank/DDBJ whole genome shotgun (WGS) entry which is preliminary data.</text>
</comment>
<dbReference type="EMBL" id="JARQWQ010000001">
    <property type="protein sequence ID" value="KAK2573992.1"/>
    <property type="molecule type" value="Genomic_DNA"/>
</dbReference>
<name>A0AAD9VHE2_ACRCE</name>
<organism evidence="1 2">
    <name type="scientific">Acropora cervicornis</name>
    <name type="common">Staghorn coral</name>
    <dbReference type="NCBI Taxonomy" id="6130"/>
    <lineage>
        <taxon>Eukaryota</taxon>
        <taxon>Metazoa</taxon>
        <taxon>Cnidaria</taxon>
        <taxon>Anthozoa</taxon>
        <taxon>Hexacorallia</taxon>
        <taxon>Scleractinia</taxon>
        <taxon>Astrocoeniina</taxon>
        <taxon>Acroporidae</taxon>
        <taxon>Acropora</taxon>
    </lineage>
</organism>
<sequence>MLAFDSDSLLAMVRRMLLLGRSVYSVPLDADCGLGATGLASETYPWDLWLGSALDSSDMSQGVSVPQETLELILWDQCANGYYDQSSLLGSGKYPNGEVPNEEVWFIEFACTLLGGVFLVYVTSTRDSES</sequence>
<keyword evidence="2" id="KW-1185">Reference proteome</keyword>
<gene>
    <name evidence="1" type="ORF">P5673_000106</name>
</gene>
<evidence type="ECO:0000313" key="2">
    <source>
        <dbReference type="Proteomes" id="UP001249851"/>
    </source>
</evidence>
<proteinExistence type="predicted"/>
<dbReference type="Proteomes" id="UP001249851">
    <property type="component" value="Unassembled WGS sequence"/>
</dbReference>
<dbReference type="AlphaFoldDB" id="A0AAD9VHE2"/>
<evidence type="ECO:0000313" key="1">
    <source>
        <dbReference type="EMBL" id="KAK2573992.1"/>
    </source>
</evidence>
<reference evidence="1" key="2">
    <citation type="journal article" date="2023" name="Science">
        <title>Genomic signatures of disease resistance in endangered staghorn corals.</title>
        <authorList>
            <person name="Vollmer S.V."/>
            <person name="Selwyn J.D."/>
            <person name="Despard B.A."/>
            <person name="Roesel C.L."/>
        </authorList>
    </citation>
    <scope>NUCLEOTIDE SEQUENCE</scope>
    <source>
        <strain evidence="1">K2</strain>
    </source>
</reference>
<accession>A0AAD9VHE2</accession>